<evidence type="ECO:0000259" key="1">
    <source>
        <dbReference type="PROSITE" id="PS51534"/>
    </source>
</evidence>
<gene>
    <name evidence="2" type="ORF">A5893_15705</name>
</gene>
<dbReference type="Pfam" id="PF13676">
    <property type="entry name" value="TIR_2"/>
    <property type="match status" value="1"/>
</dbReference>
<comment type="caution">
    <text evidence="2">The sequence shown here is derived from an EMBL/GenBank/DDBJ whole genome shotgun (WGS) entry which is preliminary data.</text>
</comment>
<dbReference type="STRING" id="1826909.A5893_15705"/>
<evidence type="ECO:0000313" key="3">
    <source>
        <dbReference type="Proteomes" id="UP000078459"/>
    </source>
</evidence>
<reference evidence="2 3" key="1">
    <citation type="submission" date="2016-04" db="EMBL/GenBank/DDBJ databases">
        <authorList>
            <person name="Evans L.H."/>
            <person name="Alamgir A."/>
            <person name="Owens N."/>
            <person name="Weber N.D."/>
            <person name="Virtaneva K."/>
            <person name="Barbian K."/>
            <person name="Babar A."/>
            <person name="Rosenke K."/>
        </authorList>
    </citation>
    <scope>NUCLEOTIDE SEQUENCE [LARGE SCALE GENOMIC DNA]</scope>
    <source>
        <strain evidence="2 3">CCM 8644</strain>
    </source>
</reference>
<protein>
    <recommendedName>
        <fullName evidence="1">SEFIR domain-containing protein</fullName>
    </recommendedName>
</protein>
<feature type="domain" description="SEFIR" evidence="1">
    <location>
        <begin position="4"/>
        <end position="135"/>
    </location>
</feature>
<dbReference type="EMBL" id="LWHJ01000031">
    <property type="protein sequence ID" value="OAQ38240.1"/>
    <property type="molecule type" value="Genomic_DNA"/>
</dbReference>
<accession>A0A179DC19</accession>
<keyword evidence="3" id="KW-1185">Reference proteome</keyword>
<dbReference type="InterPro" id="IPR000157">
    <property type="entry name" value="TIR_dom"/>
</dbReference>
<dbReference type="PROSITE" id="PS51534">
    <property type="entry name" value="SEFIR"/>
    <property type="match status" value="1"/>
</dbReference>
<proteinExistence type="predicted"/>
<dbReference type="InterPro" id="IPR013568">
    <property type="entry name" value="SEFIR_dom"/>
</dbReference>
<dbReference type="InterPro" id="IPR035897">
    <property type="entry name" value="Toll_tir_struct_dom_sf"/>
</dbReference>
<organism evidence="2 3">
    <name type="scientific">Pedobacter psychrophilus</name>
    <dbReference type="NCBI Taxonomy" id="1826909"/>
    <lineage>
        <taxon>Bacteria</taxon>
        <taxon>Pseudomonadati</taxon>
        <taxon>Bacteroidota</taxon>
        <taxon>Sphingobacteriia</taxon>
        <taxon>Sphingobacteriales</taxon>
        <taxon>Sphingobacteriaceae</taxon>
        <taxon>Pedobacter</taxon>
    </lineage>
</organism>
<dbReference type="AlphaFoldDB" id="A0A179DC19"/>
<dbReference type="OrthoDB" id="5149141at2"/>
<dbReference type="Gene3D" id="3.40.50.10140">
    <property type="entry name" value="Toll/interleukin-1 receptor homology (TIR) domain"/>
    <property type="match status" value="1"/>
</dbReference>
<dbReference type="RefSeq" id="WP_068823633.1">
    <property type="nucleotide sequence ID" value="NZ_LWHJ01000031.1"/>
</dbReference>
<sequence>MNIIPKAFISYSHDTQEHKKWALQLATRLRNNGIDAILDQFELQPGADLPHFMETHLASANKILMICTDKYVAKANKGQGGVGYEKMIITSSLMKNIDANKIIPIIKQSGTLEVPTFLRSKLYINFSKEDDFEFSYDELVRSIHNSPLFEKPAIGNNPFKPIVQEKLEDDSKLLDSILSVIIEKQGIELYVLSKFIINELKISPMLFKISILKLNKMGFVKCFFTNDYSTVAVTEKGLMYAFENKLVQ</sequence>
<dbReference type="GO" id="GO:0007165">
    <property type="term" value="P:signal transduction"/>
    <property type="evidence" value="ECO:0007669"/>
    <property type="project" value="InterPro"/>
</dbReference>
<reference evidence="2 3" key="2">
    <citation type="submission" date="2016-06" db="EMBL/GenBank/DDBJ databases">
        <title>Pedobacter psychrophilus sp. nov., isolated from Antarctic fragmentary rock.</title>
        <authorList>
            <person name="Svec P."/>
        </authorList>
    </citation>
    <scope>NUCLEOTIDE SEQUENCE [LARGE SCALE GENOMIC DNA]</scope>
    <source>
        <strain evidence="2 3">CCM 8644</strain>
    </source>
</reference>
<evidence type="ECO:0000313" key="2">
    <source>
        <dbReference type="EMBL" id="OAQ38240.1"/>
    </source>
</evidence>
<dbReference type="SUPFAM" id="SSF52200">
    <property type="entry name" value="Toll/Interleukin receptor TIR domain"/>
    <property type="match status" value="1"/>
</dbReference>
<name>A0A179DC19_9SPHI</name>
<dbReference type="Proteomes" id="UP000078459">
    <property type="component" value="Unassembled WGS sequence"/>
</dbReference>